<evidence type="ECO:0000256" key="15">
    <source>
        <dbReference type="SAM" id="Coils"/>
    </source>
</evidence>
<dbReference type="InterPro" id="IPR036640">
    <property type="entry name" value="ABC1_TM_sf"/>
</dbReference>
<protein>
    <submittedName>
        <fullName evidence="20">Uncharacterized protein</fullName>
    </submittedName>
</protein>
<dbReference type="GO" id="GO:0005778">
    <property type="term" value="C:peroxisomal membrane"/>
    <property type="evidence" value="ECO:0007669"/>
    <property type="project" value="TreeGrafter"/>
</dbReference>
<evidence type="ECO:0000256" key="1">
    <source>
        <dbReference type="ARBA" id="ARBA00004127"/>
    </source>
</evidence>
<keyword evidence="11" id="KW-1278">Translocase</keyword>
<dbReference type="FunFam" id="3.40.50.300:FF:000800">
    <property type="entry name" value="ATP-binding cassette sub-family D member 1"/>
    <property type="match status" value="1"/>
</dbReference>
<organism evidence="20 21">
    <name type="scientific">Rhizopus oryzae</name>
    <name type="common">Mucormycosis agent</name>
    <name type="synonym">Rhizopus arrhizus var. delemar</name>
    <dbReference type="NCBI Taxonomy" id="64495"/>
    <lineage>
        <taxon>Eukaryota</taxon>
        <taxon>Fungi</taxon>
        <taxon>Fungi incertae sedis</taxon>
        <taxon>Mucoromycota</taxon>
        <taxon>Mucoromycotina</taxon>
        <taxon>Mucoromycetes</taxon>
        <taxon>Mucorales</taxon>
        <taxon>Mucorineae</taxon>
        <taxon>Rhizopodaceae</taxon>
        <taxon>Rhizopus</taxon>
    </lineage>
</organism>
<evidence type="ECO:0000259" key="19">
    <source>
        <dbReference type="PROSITE" id="PS50929"/>
    </source>
</evidence>
<dbReference type="InterPro" id="IPR011527">
    <property type="entry name" value="ABC1_TM_dom"/>
</dbReference>
<evidence type="ECO:0000313" key="20">
    <source>
        <dbReference type="EMBL" id="KAG1306653.1"/>
    </source>
</evidence>
<dbReference type="Pfam" id="PF02985">
    <property type="entry name" value="HEAT"/>
    <property type="match status" value="1"/>
</dbReference>
<comment type="subcellular location">
    <subcellularLocation>
        <location evidence="1">Endomembrane system</location>
        <topology evidence="1">Multi-pass membrane protein</topology>
    </subcellularLocation>
    <subcellularLocation>
        <location evidence="2">Peroxisome</location>
    </subcellularLocation>
</comment>
<evidence type="ECO:0000256" key="5">
    <source>
        <dbReference type="ARBA" id="ARBA00022448"/>
    </source>
</evidence>
<keyword evidence="13 17" id="KW-0472">Membrane</keyword>
<evidence type="ECO:0000256" key="8">
    <source>
        <dbReference type="ARBA" id="ARBA00022741"/>
    </source>
</evidence>
<dbReference type="GO" id="GO:0140359">
    <property type="term" value="F:ABC-type transporter activity"/>
    <property type="evidence" value="ECO:0007669"/>
    <property type="project" value="InterPro"/>
</dbReference>
<keyword evidence="12 17" id="KW-1133">Transmembrane helix</keyword>
<dbReference type="InterPro" id="IPR027417">
    <property type="entry name" value="P-loop_NTPase"/>
</dbReference>
<evidence type="ECO:0000256" key="6">
    <source>
        <dbReference type="ARBA" id="ARBA00022692"/>
    </source>
</evidence>
<reference evidence="20" key="1">
    <citation type="journal article" date="2020" name="Microb. Genom.">
        <title>Genetic diversity of clinical and environmental Mucorales isolates obtained from an investigation of mucormycosis cases among solid organ transplant recipients.</title>
        <authorList>
            <person name="Nguyen M.H."/>
            <person name="Kaul D."/>
            <person name="Muto C."/>
            <person name="Cheng S.J."/>
            <person name="Richter R.A."/>
            <person name="Bruno V.M."/>
            <person name="Liu G."/>
            <person name="Beyhan S."/>
            <person name="Sundermann A.J."/>
            <person name="Mounaud S."/>
            <person name="Pasculle A.W."/>
            <person name="Nierman W.C."/>
            <person name="Driscoll E."/>
            <person name="Cumbie R."/>
            <person name="Clancy C.J."/>
            <person name="Dupont C.L."/>
        </authorList>
    </citation>
    <scope>NUCLEOTIDE SEQUENCE</scope>
    <source>
        <strain evidence="20">GL11</strain>
    </source>
</reference>
<proteinExistence type="inferred from homology"/>
<feature type="transmembrane region" description="Helical" evidence="17">
    <location>
        <begin position="838"/>
        <end position="860"/>
    </location>
</feature>
<dbReference type="InterPro" id="IPR025283">
    <property type="entry name" value="DUF4042"/>
</dbReference>
<keyword evidence="8" id="KW-0547">Nucleotide-binding</keyword>
<evidence type="ECO:0000256" key="13">
    <source>
        <dbReference type="ARBA" id="ARBA00023136"/>
    </source>
</evidence>
<dbReference type="Gene3D" id="3.40.50.300">
    <property type="entry name" value="P-loop containing nucleotide triphosphate hydrolases"/>
    <property type="match status" value="1"/>
</dbReference>
<keyword evidence="5" id="KW-0813">Transport</keyword>
<name>A0A9P6X6S9_RHIOR</name>
<keyword evidence="6 17" id="KW-0812">Transmembrane</keyword>
<dbReference type="InterPro" id="IPR016024">
    <property type="entry name" value="ARM-type_fold"/>
</dbReference>
<dbReference type="InterPro" id="IPR011989">
    <property type="entry name" value="ARM-like"/>
</dbReference>
<dbReference type="GO" id="GO:0012505">
    <property type="term" value="C:endomembrane system"/>
    <property type="evidence" value="ECO:0007669"/>
    <property type="project" value="UniProtKB-SubCell"/>
</dbReference>
<evidence type="ECO:0000256" key="12">
    <source>
        <dbReference type="ARBA" id="ARBA00022989"/>
    </source>
</evidence>
<dbReference type="PROSITE" id="PS00211">
    <property type="entry name" value="ABC_TRANSPORTER_1"/>
    <property type="match status" value="1"/>
</dbReference>
<dbReference type="Pfam" id="PF06472">
    <property type="entry name" value="ABC_membrane_2"/>
    <property type="match status" value="1"/>
</dbReference>
<dbReference type="InterPro" id="IPR050835">
    <property type="entry name" value="ABC_transporter_sub-D"/>
</dbReference>
<comment type="similarity">
    <text evidence="4">Belongs to the ABC transporter superfamily. ABCF family. EF3 subfamily.</text>
</comment>
<accession>A0A9P6X6S9</accession>
<evidence type="ECO:0000256" key="16">
    <source>
        <dbReference type="SAM" id="MobiDB-lite"/>
    </source>
</evidence>
<feature type="coiled-coil region" evidence="15">
    <location>
        <begin position="1408"/>
        <end position="1435"/>
    </location>
</feature>
<evidence type="ECO:0000256" key="2">
    <source>
        <dbReference type="ARBA" id="ARBA00004275"/>
    </source>
</evidence>
<evidence type="ECO:0000259" key="18">
    <source>
        <dbReference type="PROSITE" id="PS50893"/>
    </source>
</evidence>
<dbReference type="OrthoDB" id="422637at2759"/>
<dbReference type="PROSITE" id="PS50929">
    <property type="entry name" value="ABC_TM1F"/>
    <property type="match status" value="1"/>
</dbReference>
<feature type="transmembrane region" description="Helical" evidence="17">
    <location>
        <begin position="872"/>
        <end position="892"/>
    </location>
</feature>
<feature type="region of interest" description="Disordered" evidence="16">
    <location>
        <begin position="199"/>
        <end position="220"/>
    </location>
</feature>
<dbReference type="GO" id="GO:0042760">
    <property type="term" value="P:very long-chain fatty acid catabolic process"/>
    <property type="evidence" value="ECO:0007669"/>
    <property type="project" value="TreeGrafter"/>
</dbReference>
<dbReference type="InterPro" id="IPR003439">
    <property type="entry name" value="ABC_transporter-like_ATP-bd"/>
</dbReference>
<dbReference type="InterPro" id="IPR017871">
    <property type="entry name" value="ABC_transporter-like_CS"/>
</dbReference>
<dbReference type="PANTHER" id="PTHR11384">
    <property type="entry name" value="ATP-BINDING CASSETTE, SUB-FAMILY D MEMBER"/>
    <property type="match status" value="1"/>
</dbReference>
<dbReference type="PROSITE" id="PS50893">
    <property type="entry name" value="ABC_TRANSPORTER_2"/>
    <property type="match status" value="1"/>
</dbReference>
<dbReference type="GO" id="GO:0016887">
    <property type="term" value="F:ATP hydrolysis activity"/>
    <property type="evidence" value="ECO:0007669"/>
    <property type="project" value="InterPro"/>
</dbReference>
<feature type="domain" description="ABC transmembrane type-1" evidence="19">
    <location>
        <begin position="850"/>
        <end position="1063"/>
    </location>
</feature>
<evidence type="ECO:0000256" key="14">
    <source>
        <dbReference type="ARBA" id="ARBA00023140"/>
    </source>
</evidence>
<dbReference type="EMBL" id="JAANQT010001091">
    <property type="protein sequence ID" value="KAG1306653.1"/>
    <property type="molecule type" value="Genomic_DNA"/>
</dbReference>
<dbReference type="SMART" id="SM00382">
    <property type="entry name" value="AAA"/>
    <property type="match status" value="1"/>
</dbReference>
<evidence type="ECO:0000256" key="10">
    <source>
        <dbReference type="ARBA" id="ARBA00022840"/>
    </source>
</evidence>
<dbReference type="GO" id="GO:0007031">
    <property type="term" value="P:peroxisome organization"/>
    <property type="evidence" value="ECO:0007669"/>
    <property type="project" value="TreeGrafter"/>
</dbReference>
<sequence length="1436" mass="162878">MSKQIRVSSLRPSQFDICMNYLLEGLDTVKSSDHLIDLLRALSALVFENGTNTQRFSKRLSDILLKFANKSTKPLEIRRMAINCIGNTCAGAENICNVERTSQGTIMVAANSLDFSDTAVRKVASSTLRSLQFLLAQDKSLVTNPLCDIIEIIYAFIFMNVTVQSYSPSANNIQRHRMLSIRQTQFSWRSSLQTQRTSVPGLVTSSESELSDSSGLSDLSPRKQRDYAKIRINALLCLSAIANCAPKVFYPFWNKFIPDTFSNFLANNSTPGKQLSPLYKSDNQPHSLFTILLYDPMTTVRVAVCNTLIAMLEGSRQYLSLAIESTQNKKSSFTSLSENLGSILHDIHMGIIHALQKEQTTQVLSMIMNVASVLVNNCSYERLSNTHLPLLYQTVKIHWKEPVIASIFNTGQKNLKDLIQLDLIDTVLLEAIKEEEKDVCTESWRICSILTKNYFEETMPVFWEKLTRAFDNRLPISPASLKLAEAYSSAMGEHIKEDDGVKPEHIEWWKSMIERYLQQASANIPAVRAAACDCFASMSKDIFESLHYRHQRLAITLLYPLASDPDVNVRAAACRALGVFVLFPSLKEDSLFVSDMMKAILAQKDEKITLILVRSSWALANMCDALVLESEKEEFKLREYMSTSEWIDVLTFSTKASTDNEKLRSNAVRAIGSLLRVTPKEYFDNTRIMSLVSHAMDGLVKNIETGSLKTRWNACHATSNMFLNPYFPIGYMNEGGIYPWTQTIYEALIQSLLQCKNFKVRINACLALSTPKSREKYGNKLEMIMSSISEAWKKCQENEGYSEIKYRNQLESQVDVVFFKQLYKLLQIIMPGIRSKEFWLLIVHSGFLSATVLSVYIAALDGRIVSALVRGQIREFILGIIWWMTVAIPATYTNSMLSYMQNKLSIQFRTRLTTYIHNKYLTDMTFYAVGNLDDRIKNADQCITVDTMKFSNSLAELYSNLAKPVLDVFIYNYQLSRNVGFEGVFIGTAIVNLSSMVMRKYTPSFGKMVAEEQKLEGEFRFRHSRLIDNAEEISLFDGQEIEKAELDKSYYALIRHVNRIFRIRIPHGMMEDFVIKYFWGACGLLLCSVPVFFKVPGLESLDASVGGRTESFVTNRRLLLSSSDAAGRIMYAYKEVTELAGYTSRVNDLLQVFEDVKVGKYQKNLVSSVSIESNAKTLQGRGNIVKSENIEFENVPIVSPNGDILVPKLTFHVKPGMHLLIVGPNGCGKSSLFRILGGLWPVYGGTVHKPSHKDIFYIPQRPYLSLGTLRDQILYPDTIEDMKKKNVSDQDLLDILKVVQIEHIVQREGGWESEKDWSLSLSGGDKQRIAMARLFYHAPRYSILDECTSAVSMDIEKIMYTHATALGISLLTVSHRPSLWKYHNFILQYDGQGGYVFTKLDAEKRLALQEEKNLIEQKLQEIPKLQARIQELLEVK</sequence>
<dbReference type="GO" id="GO:0006635">
    <property type="term" value="P:fatty acid beta-oxidation"/>
    <property type="evidence" value="ECO:0007669"/>
    <property type="project" value="TreeGrafter"/>
</dbReference>
<keyword evidence="21" id="KW-1185">Reference proteome</keyword>
<gene>
    <name evidence="20" type="ORF">G6F64_007426</name>
</gene>
<keyword evidence="7" id="KW-0677">Repeat</keyword>
<dbReference type="Pfam" id="PF00005">
    <property type="entry name" value="ABC_tran"/>
    <property type="match status" value="1"/>
</dbReference>
<evidence type="ECO:0000256" key="3">
    <source>
        <dbReference type="ARBA" id="ARBA00008575"/>
    </source>
</evidence>
<keyword evidence="15" id="KW-0175">Coiled coil</keyword>
<dbReference type="PANTHER" id="PTHR11384:SF69">
    <property type="entry name" value="PEROXISOMAL LONG-CHAIN FATTY ACID IMPORT PROTEIN 1"/>
    <property type="match status" value="1"/>
</dbReference>
<dbReference type="InterPro" id="IPR000357">
    <property type="entry name" value="HEAT"/>
</dbReference>
<dbReference type="GO" id="GO:0005524">
    <property type="term" value="F:ATP binding"/>
    <property type="evidence" value="ECO:0007669"/>
    <property type="project" value="UniProtKB-KW"/>
</dbReference>
<comment type="caution">
    <text evidence="20">The sequence shown here is derived from an EMBL/GenBank/DDBJ whole genome shotgun (WGS) entry which is preliminary data.</text>
</comment>
<dbReference type="Pfam" id="PF13251">
    <property type="entry name" value="DUF4042"/>
    <property type="match status" value="1"/>
</dbReference>
<dbReference type="GO" id="GO:0015910">
    <property type="term" value="P:long-chain fatty acid import into peroxisome"/>
    <property type="evidence" value="ECO:0007669"/>
    <property type="project" value="TreeGrafter"/>
</dbReference>
<evidence type="ECO:0000256" key="17">
    <source>
        <dbReference type="SAM" id="Phobius"/>
    </source>
</evidence>
<dbReference type="GO" id="GO:0005324">
    <property type="term" value="F:long-chain fatty acid transmembrane transporter activity"/>
    <property type="evidence" value="ECO:0007669"/>
    <property type="project" value="TreeGrafter"/>
</dbReference>
<evidence type="ECO:0000313" key="21">
    <source>
        <dbReference type="Proteomes" id="UP000716291"/>
    </source>
</evidence>
<dbReference type="Gene3D" id="1.20.1560.10">
    <property type="entry name" value="ABC transporter type 1, transmembrane domain"/>
    <property type="match status" value="1"/>
</dbReference>
<keyword evidence="10" id="KW-0067">ATP-binding</keyword>
<dbReference type="Proteomes" id="UP000716291">
    <property type="component" value="Unassembled WGS sequence"/>
</dbReference>
<dbReference type="SUPFAM" id="SSF48371">
    <property type="entry name" value="ARM repeat"/>
    <property type="match status" value="1"/>
</dbReference>
<evidence type="ECO:0000256" key="9">
    <source>
        <dbReference type="ARBA" id="ARBA00022801"/>
    </source>
</evidence>
<evidence type="ECO:0000256" key="4">
    <source>
        <dbReference type="ARBA" id="ARBA00011054"/>
    </source>
</evidence>
<evidence type="ECO:0000256" key="11">
    <source>
        <dbReference type="ARBA" id="ARBA00022967"/>
    </source>
</evidence>
<evidence type="ECO:0000256" key="7">
    <source>
        <dbReference type="ARBA" id="ARBA00022737"/>
    </source>
</evidence>
<comment type="similarity">
    <text evidence="3">Belongs to the ABC transporter superfamily. ABCD family. Peroxisomal fatty acyl CoA transporter (TC 3.A.1.203) subfamily.</text>
</comment>
<keyword evidence="14" id="KW-0576">Peroxisome</keyword>
<feature type="compositionally biased region" description="Low complexity" evidence="16">
    <location>
        <begin position="205"/>
        <end position="219"/>
    </location>
</feature>
<feature type="domain" description="ABC transporter" evidence="18">
    <location>
        <begin position="1190"/>
        <end position="1435"/>
    </location>
</feature>
<dbReference type="SUPFAM" id="SSF52540">
    <property type="entry name" value="P-loop containing nucleoside triphosphate hydrolases"/>
    <property type="match status" value="1"/>
</dbReference>
<dbReference type="Gene3D" id="1.25.10.10">
    <property type="entry name" value="Leucine-rich Repeat Variant"/>
    <property type="match status" value="2"/>
</dbReference>
<dbReference type="CDD" id="cd03223">
    <property type="entry name" value="ABCD_peroxisomal_ALDP"/>
    <property type="match status" value="1"/>
</dbReference>
<dbReference type="InterPro" id="IPR003593">
    <property type="entry name" value="AAA+_ATPase"/>
</dbReference>
<keyword evidence="9" id="KW-0378">Hydrolase</keyword>